<gene>
    <name evidence="1" type="ORF">CLOHIR_02281</name>
</gene>
<protein>
    <submittedName>
        <fullName evidence="1">Uncharacterized protein</fullName>
    </submittedName>
</protein>
<keyword evidence="2" id="KW-1185">Reference proteome</keyword>
<reference evidence="1 2" key="2">
    <citation type="submission" date="2008-10" db="EMBL/GenBank/DDBJ databases">
        <title>Draft genome sequence of Clostridium hiranonis (DSM 13275).</title>
        <authorList>
            <person name="Sudarsanam P."/>
            <person name="Ley R."/>
            <person name="Guruge J."/>
            <person name="Turnbaugh P.J."/>
            <person name="Mahowald M."/>
            <person name="Liep D."/>
            <person name="Gordon J."/>
        </authorList>
    </citation>
    <scope>NUCLEOTIDE SEQUENCE [LARGE SCALE GENOMIC DNA]</scope>
    <source>
        <strain evidence="1 2">DSM 13275</strain>
    </source>
</reference>
<dbReference type="EMBL" id="ABWP01000094">
    <property type="protein sequence ID" value="EEA84083.1"/>
    <property type="molecule type" value="Genomic_DNA"/>
</dbReference>
<dbReference type="AlphaFoldDB" id="B6G2B8"/>
<reference evidence="1 2" key="1">
    <citation type="submission" date="2008-09" db="EMBL/GenBank/DDBJ databases">
        <authorList>
            <person name="Fulton L."/>
            <person name="Clifton S."/>
            <person name="Fulton B."/>
            <person name="Xu J."/>
            <person name="Minx P."/>
            <person name="Pepin K.H."/>
            <person name="Johnson M."/>
            <person name="Thiruvilangam P."/>
            <person name="Bhonagiri V."/>
            <person name="Nash W.E."/>
            <person name="Mardis E.R."/>
            <person name="Wilson R.K."/>
        </authorList>
    </citation>
    <scope>NUCLEOTIDE SEQUENCE [LARGE SCALE GENOMIC DNA]</scope>
    <source>
        <strain evidence="1 2">DSM 13275</strain>
    </source>
</reference>
<proteinExistence type="predicted"/>
<comment type="caution">
    <text evidence="1">The sequence shown here is derived from an EMBL/GenBank/DDBJ whole genome shotgun (WGS) entry which is preliminary data.</text>
</comment>
<dbReference type="HOGENOM" id="CLU_2660154_0_0_9"/>
<feature type="non-terminal residue" evidence="1">
    <location>
        <position position="79"/>
    </location>
</feature>
<name>B6G2B8_PEPHT</name>
<evidence type="ECO:0000313" key="2">
    <source>
        <dbReference type="Proteomes" id="UP000003178"/>
    </source>
</evidence>
<sequence length="79" mass="8888">MNAMKYSISANQISENIEASLKPDIACALSAENKASLLEMIFDVRKFLLTAKPKLYPLSSYIKELSYDYDLDSDEASEM</sequence>
<evidence type="ECO:0000313" key="1">
    <source>
        <dbReference type="EMBL" id="EEA84083.1"/>
    </source>
</evidence>
<dbReference type="Proteomes" id="UP000003178">
    <property type="component" value="Unassembled WGS sequence"/>
</dbReference>
<organism evidence="1 2">
    <name type="scientific">Peptacetobacter hiranonis (strain DSM 13275 / JCM 10541 / KCTC 15199 / TO-931)</name>
    <name type="common">Clostridium hiranonis</name>
    <dbReference type="NCBI Taxonomy" id="500633"/>
    <lineage>
        <taxon>Bacteria</taxon>
        <taxon>Bacillati</taxon>
        <taxon>Bacillota</taxon>
        <taxon>Clostridia</taxon>
        <taxon>Peptostreptococcales</taxon>
        <taxon>Peptostreptococcaceae</taxon>
        <taxon>Peptacetobacter</taxon>
    </lineage>
</organism>
<accession>B6G2B8</accession>